<dbReference type="PANTHER" id="PTHR46401">
    <property type="entry name" value="GLYCOSYLTRANSFERASE WBBK-RELATED"/>
    <property type="match status" value="1"/>
</dbReference>
<dbReference type="RefSeq" id="WP_116571425.1">
    <property type="nucleotide sequence ID" value="NZ_QDGZ01000002.1"/>
</dbReference>
<keyword evidence="1" id="KW-0808">Transferase</keyword>
<dbReference type="GO" id="GO:0016757">
    <property type="term" value="F:glycosyltransferase activity"/>
    <property type="evidence" value="ECO:0007669"/>
    <property type="project" value="InterPro"/>
</dbReference>
<name>A0A2T8FE09_9ACTN</name>
<protein>
    <recommendedName>
        <fullName evidence="2">Glycosyl transferase family 1 domain-containing protein</fullName>
    </recommendedName>
</protein>
<evidence type="ECO:0000313" key="4">
    <source>
        <dbReference type="Proteomes" id="UP000246018"/>
    </source>
</evidence>
<dbReference type="Gene3D" id="3.40.50.2000">
    <property type="entry name" value="Glycogen Phosphorylase B"/>
    <property type="match status" value="1"/>
</dbReference>
<dbReference type="PANTHER" id="PTHR46401:SF2">
    <property type="entry name" value="GLYCOSYLTRANSFERASE WBBK-RELATED"/>
    <property type="match status" value="1"/>
</dbReference>
<proteinExistence type="predicted"/>
<dbReference type="InterPro" id="IPR001296">
    <property type="entry name" value="Glyco_trans_1"/>
</dbReference>
<feature type="domain" description="Glycosyl transferase family 1" evidence="2">
    <location>
        <begin position="314"/>
        <end position="475"/>
    </location>
</feature>
<evidence type="ECO:0000256" key="1">
    <source>
        <dbReference type="ARBA" id="ARBA00022679"/>
    </source>
</evidence>
<accession>A0A2T8FE09</accession>
<dbReference type="GO" id="GO:0009103">
    <property type="term" value="P:lipopolysaccharide biosynthetic process"/>
    <property type="evidence" value="ECO:0007669"/>
    <property type="project" value="TreeGrafter"/>
</dbReference>
<evidence type="ECO:0000259" key="2">
    <source>
        <dbReference type="Pfam" id="PF00534"/>
    </source>
</evidence>
<sequence length="502" mass="54550">MITSVSSGVVIDALTQRLSVATVALTGVQPEISGADAADTTSQALVHLAGEVEATPGPDIWLFLTAVCGRFPMAGEVQRAARILQLDGPEALASNALDNVAADPVSARPDLPIDIITDRAVVYADYCARHDNNSGIQRVTRAVAQRWAVWHDAVAVADTEERSGFRTLSPQEELRVCSFGLDTEVDHELEAAFSPRLIVPWRTTVLFPEVPHWHAARTTRELVAYSGNRACAVGHDMIPVVSASLRPQQESVFTLYLSSVKHMAKVATVSNSARDEFRGFTHMLSAQGLAGPRVETVMLPEDLGRPERPLQSQPPTRPRVVVPARQEIHKNVLMVVQAAHRLWSEGQDFELVLMGGDGLAKPLIRQAVAAIESEGHPITSLGWVSDDEMWQQLVDASFAVFVSLHEGYGLPVVEALACGTPVLTSNYGSQAEIAAHGGCVTVDPRDMDAVAAAMRELITCPERLVELRAEIDKRASRTWDDYARDLWEFTTDHGGGNQEVGR</sequence>
<evidence type="ECO:0000313" key="3">
    <source>
        <dbReference type="EMBL" id="PVG83951.1"/>
    </source>
</evidence>
<dbReference type="Proteomes" id="UP000246018">
    <property type="component" value="Unassembled WGS sequence"/>
</dbReference>
<organism evidence="3 4">
    <name type="scientific">Nocardioides gansuensis</name>
    <dbReference type="NCBI Taxonomy" id="2138300"/>
    <lineage>
        <taxon>Bacteria</taxon>
        <taxon>Bacillati</taxon>
        <taxon>Actinomycetota</taxon>
        <taxon>Actinomycetes</taxon>
        <taxon>Propionibacteriales</taxon>
        <taxon>Nocardioidaceae</taxon>
        <taxon>Nocardioides</taxon>
    </lineage>
</organism>
<dbReference type="EMBL" id="QDGZ01000002">
    <property type="protein sequence ID" value="PVG83951.1"/>
    <property type="molecule type" value="Genomic_DNA"/>
</dbReference>
<dbReference type="SUPFAM" id="SSF53756">
    <property type="entry name" value="UDP-Glycosyltransferase/glycogen phosphorylase"/>
    <property type="match status" value="1"/>
</dbReference>
<reference evidence="3 4" key="1">
    <citation type="submission" date="2018-04" db="EMBL/GenBank/DDBJ databases">
        <title>Genome of Nocardioides gansuensis WSJ-1.</title>
        <authorList>
            <person name="Wu S."/>
            <person name="Wang G."/>
        </authorList>
    </citation>
    <scope>NUCLEOTIDE SEQUENCE [LARGE SCALE GENOMIC DNA]</scope>
    <source>
        <strain evidence="3 4">WSJ-1</strain>
    </source>
</reference>
<gene>
    <name evidence="3" type="ORF">DDE18_06640</name>
</gene>
<dbReference type="Pfam" id="PF00534">
    <property type="entry name" value="Glycos_transf_1"/>
    <property type="match status" value="1"/>
</dbReference>
<dbReference type="OrthoDB" id="9801609at2"/>
<dbReference type="AlphaFoldDB" id="A0A2T8FE09"/>
<comment type="caution">
    <text evidence="3">The sequence shown here is derived from an EMBL/GenBank/DDBJ whole genome shotgun (WGS) entry which is preliminary data.</text>
</comment>
<keyword evidence="4" id="KW-1185">Reference proteome</keyword>